<proteinExistence type="predicted"/>
<protein>
    <submittedName>
        <fullName evidence="1">RNA dependent RNA polymerase</fullName>
    </submittedName>
</protein>
<evidence type="ECO:0000313" key="1">
    <source>
        <dbReference type="EMBL" id="QGY72615.1"/>
    </source>
</evidence>
<name>A0ABX6FMA8_9VIRU</name>
<evidence type="ECO:0000313" key="2">
    <source>
        <dbReference type="Proteomes" id="UP000830698"/>
    </source>
</evidence>
<organism evidence="1 2">
    <name type="scientific">Plasmopara viticola lesion associated ourmia-like virus 85</name>
    <dbReference type="NCBI Taxonomy" id="2686559"/>
    <lineage>
        <taxon>Viruses</taxon>
        <taxon>Riboviria</taxon>
        <taxon>Orthornavirae</taxon>
        <taxon>Lenarviricota</taxon>
        <taxon>Miaviricetes</taxon>
        <taxon>Ourlivirales</taxon>
        <taxon>Botourmiaviridae</taxon>
        <taxon>Penoulivirus</taxon>
        <taxon>Penoulivirus deltaplasmoparae</taxon>
    </lineage>
</organism>
<accession>A0ABX6FMA8</accession>
<sequence>MATKLENNELRKEREWPDDGKWRPLVLLSHLNKQASAEAFGSGADKTSGVQSAASSGGCRYCVVSDGVVIAVSDGCTSRCKLPKFKAPTPFPSRTVIGVKQKRRENKRKNYAMKKRVERRDSVLSSPSGDKLDAIIKAEPPVTENRNNNRFSVLDQGEEDQCTKRKKLHGQAVALVSFFNLELGLSGDIGNIPETVVCGGLRSAVRMCYDEKLSVLQELSIKTSQKVEKSCCDNCEPKFDVKRIEWMRKMKEEVDVDEDHLARYKKLFSGNVPSGWNKKKYPYVPNGHATREHARTSGGNWHREGFDDSCHHTLVFSSGKPRVVTCYSSYNSQVLYPLHRSLYHYLQRRSWLLVGDPTNEHVSDLNGTGDYLSFDYVGATDNIKAEYVRAGIEILIEKSDGMSDDEKRCLRVLGNLKLNSRDKRQDEYDISTYWDFNEDEFDRHRSDFPRGQPMGSFMSFPLLCLTNKTIVDLSLTDLLEEGSITFSQWTSHRSLINGDDLLLREPDKKTNLRDRIIYNGGQVGMETNKEKCLQSQALAEVNSTLFTHEKKEKKTNAKSLYPEKMTEDYLGMALESTSTIRGFIRVCRANASLIAKQKDKFLYKLPYPYQAACRKDRKIRKALFKRPLDSYDEVDNYFGVTEKPVGYDLTMCEERMIIESRVDQIRDGIVFKKSLEADDFFARKDLKMKPKQKRENKKIRVVKVERSWRSLIRRPKRDDKEYVLSCLAEAFEAERQWLLGEDAVGYCSVGLITKGEHPSMIAALESHVKKPKTTLVSISPVRLPNFSLAQHQEIIRRIEGKYITQSQMKYGRRKRMDT</sequence>
<dbReference type="EMBL" id="MN532672">
    <property type="protein sequence ID" value="QGY72615.1"/>
    <property type="molecule type" value="Genomic_RNA"/>
</dbReference>
<dbReference type="GeneID" id="80538831"/>
<dbReference type="Proteomes" id="UP000830698">
    <property type="component" value="Segment"/>
</dbReference>
<reference evidence="1 2" key="1">
    <citation type="journal article" date="2020" name="Virus Evol.">
        <title>Analysis of the virome associated to grapevine downy mildew lesions reveals new mycovirus lineages.</title>
        <authorList>
            <person name="Chiapello M."/>
            <person name="Rodriguez-Romero J."/>
            <person name="Ayllon M.A."/>
            <person name="Turina M."/>
        </authorList>
    </citation>
    <scope>NUCLEOTIDE SEQUENCE [LARGE SCALE GENOMIC DNA]</scope>
</reference>
<dbReference type="RefSeq" id="YP_010800279.1">
    <property type="nucleotide sequence ID" value="NC_076814.1"/>
</dbReference>
<keyword evidence="2" id="KW-1185">Reference proteome</keyword>